<reference evidence="1 2" key="1">
    <citation type="submission" date="2018-05" db="EMBL/GenBank/DDBJ databases">
        <title>Genomic Encyclopedia of Type Strains, Phase IV (KMG-IV): sequencing the most valuable type-strain genomes for metagenomic binning, comparative biology and taxonomic classification.</title>
        <authorList>
            <person name="Goeker M."/>
        </authorList>
    </citation>
    <scope>NUCLEOTIDE SEQUENCE [LARGE SCALE GENOMIC DNA]</scope>
    <source>
        <strain evidence="1 2">DSM 45480</strain>
    </source>
</reference>
<dbReference type="GO" id="GO:0016787">
    <property type="term" value="F:hydrolase activity"/>
    <property type="evidence" value="ECO:0007669"/>
    <property type="project" value="UniProtKB-KW"/>
</dbReference>
<dbReference type="RefSeq" id="WP_109639925.1">
    <property type="nucleotide sequence ID" value="NZ_QGHB01000011.1"/>
</dbReference>
<dbReference type="CDD" id="cd00586">
    <property type="entry name" value="4HBT"/>
    <property type="match status" value="1"/>
</dbReference>
<dbReference type="Proteomes" id="UP000246005">
    <property type="component" value="Unassembled WGS sequence"/>
</dbReference>
<protein>
    <submittedName>
        <fullName evidence="1">Acyl-CoA thioester hydrolase</fullName>
    </submittedName>
</protein>
<evidence type="ECO:0000313" key="1">
    <source>
        <dbReference type="EMBL" id="PWK83289.1"/>
    </source>
</evidence>
<dbReference type="AlphaFoldDB" id="A0A316HTM4"/>
<dbReference type="EMBL" id="QGHB01000011">
    <property type="protein sequence ID" value="PWK83289.1"/>
    <property type="molecule type" value="Genomic_DNA"/>
</dbReference>
<evidence type="ECO:0000313" key="2">
    <source>
        <dbReference type="Proteomes" id="UP000246005"/>
    </source>
</evidence>
<dbReference type="Pfam" id="PF13279">
    <property type="entry name" value="4HBT_2"/>
    <property type="match status" value="1"/>
</dbReference>
<dbReference type="Gene3D" id="3.10.129.10">
    <property type="entry name" value="Hotdog Thioesterase"/>
    <property type="match status" value="1"/>
</dbReference>
<organism evidence="1 2">
    <name type="scientific">Lentzea atacamensis</name>
    <dbReference type="NCBI Taxonomy" id="531938"/>
    <lineage>
        <taxon>Bacteria</taxon>
        <taxon>Bacillati</taxon>
        <taxon>Actinomycetota</taxon>
        <taxon>Actinomycetes</taxon>
        <taxon>Pseudonocardiales</taxon>
        <taxon>Pseudonocardiaceae</taxon>
        <taxon>Lentzea</taxon>
    </lineage>
</organism>
<accession>A0A316HTM4</accession>
<name>A0A316HTM4_9PSEU</name>
<dbReference type="SUPFAM" id="SSF54637">
    <property type="entry name" value="Thioesterase/thiol ester dehydrase-isomerase"/>
    <property type="match status" value="1"/>
</dbReference>
<keyword evidence="1" id="KW-0378">Hydrolase</keyword>
<gene>
    <name evidence="1" type="ORF">C8D88_111174</name>
</gene>
<sequence length="139" mass="15536">MNDVWSGYTFTPRFYEIDGQGVMFNMWYLGHVDEAVDGFFVHCGLPYSDWPGMGFDAHVVHVDLDFRAGVRSRDITEVLISPSRIGRKSFTLDFAFRRDGEIVCSGGVVYATVSTEGHGTIELPDQLVKALGEVRPLRG</sequence>
<comment type="caution">
    <text evidence="1">The sequence shown here is derived from an EMBL/GenBank/DDBJ whole genome shotgun (WGS) entry which is preliminary data.</text>
</comment>
<dbReference type="InterPro" id="IPR029069">
    <property type="entry name" value="HotDog_dom_sf"/>
</dbReference>
<proteinExistence type="predicted"/>